<dbReference type="PANTHER" id="PTHR39181">
    <property type="entry name" value="TYROSINE-PROTEIN PHOSPHATASE YWQE"/>
    <property type="match status" value="1"/>
</dbReference>
<organism evidence="5 6">
    <name type="scientific">Geomonas anaerohicana</name>
    <dbReference type="NCBI Taxonomy" id="2798583"/>
    <lineage>
        <taxon>Bacteria</taxon>
        <taxon>Pseudomonadati</taxon>
        <taxon>Thermodesulfobacteriota</taxon>
        <taxon>Desulfuromonadia</taxon>
        <taxon>Geobacterales</taxon>
        <taxon>Geobacteraceae</taxon>
        <taxon>Geomonas</taxon>
    </lineage>
</organism>
<protein>
    <recommendedName>
        <fullName evidence="2">protein-tyrosine-phosphatase</fullName>
        <ecNumber evidence="2">3.1.3.48</ecNumber>
    </recommendedName>
</protein>
<dbReference type="SUPFAM" id="SSF89550">
    <property type="entry name" value="PHP domain-like"/>
    <property type="match status" value="1"/>
</dbReference>
<comment type="similarity">
    <text evidence="1">Belongs to the metallo-dependent hydrolases superfamily. CpsB/CapC family.</text>
</comment>
<evidence type="ECO:0000256" key="4">
    <source>
        <dbReference type="ARBA" id="ARBA00051722"/>
    </source>
</evidence>
<evidence type="ECO:0000313" key="5">
    <source>
        <dbReference type="EMBL" id="MBJ6751198.1"/>
    </source>
</evidence>
<reference evidence="5 6" key="1">
    <citation type="submission" date="2020-12" db="EMBL/GenBank/DDBJ databases">
        <title>Geomonas sp. Red421, isolated from paddy soil.</title>
        <authorList>
            <person name="Xu Z."/>
            <person name="Zhang Z."/>
            <person name="Masuda Y."/>
            <person name="Itoh H."/>
            <person name="Senoo K."/>
        </authorList>
    </citation>
    <scope>NUCLEOTIDE SEQUENCE [LARGE SCALE GENOMIC DNA]</scope>
    <source>
        <strain evidence="5 6">Red421</strain>
    </source>
</reference>
<evidence type="ECO:0000256" key="3">
    <source>
        <dbReference type="ARBA" id="ARBA00022801"/>
    </source>
</evidence>
<dbReference type="EC" id="3.1.3.48" evidence="2"/>
<dbReference type="RefSeq" id="WP_199389681.1">
    <property type="nucleotide sequence ID" value="NZ_JAEMHL010000006.1"/>
</dbReference>
<comment type="catalytic activity">
    <reaction evidence="4">
        <text>O-phospho-L-tyrosyl-[protein] + H2O = L-tyrosyl-[protein] + phosphate</text>
        <dbReference type="Rhea" id="RHEA:10684"/>
        <dbReference type="Rhea" id="RHEA-COMP:10136"/>
        <dbReference type="Rhea" id="RHEA-COMP:20101"/>
        <dbReference type="ChEBI" id="CHEBI:15377"/>
        <dbReference type="ChEBI" id="CHEBI:43474"/>
        <dbReference type="ChEBI" id="CHEBI:46858"/>
        <dbReference type="ChEBI" id="CHEBI:61978"/>
        <dbReference type="EC" id="3.1.3.48"/>
    </reaction>
</comment>
<dbReference type="InterPro" id="IPR016667">
    <property type="entry name" value="Caps_polysacc_synth_CpsB/CapC"/>
</dbReference>
<dbReference type="PIRSF" id="PIRSF016557">
    <property type="entry name" value="Caps_synth_CpsB"/>
    <property type="match status" value="1"/>
</dbReference>
<dbReference type="InterPro" id="IPR016195">
    <property type="entry name" value="Pol/histidinol_Pase-like"/>
</dbReference>
<keyword evidence="6" id="KW-1185">Reference proteome</keyword>
<accession>A0ABS0YFV2</accession>
<dbReference type="Gene3D" id="3.20.20.140">
    <property type="entry name" value="Metal-dependent hydrolases"/>
    <property type="match status" value="1"/>
</dbReference>
<gene>
    <name evidence="5" type="ORF">JFN91_13320</name>
</gene>
<keyword evidence="3" id="KW-0378">Hydrolase</keyword>
<dbReference type="EMBL" id="JAEMHL010000006">
    <property type="protein sequence ID" value="MBJ6751198.1"/>
    <property type="molecule type" value="Genomic_DNA"/>
</dbReference>
<evidence type="ECO:0000256" key="2">
    <source>
        <dbReference type="ARBA" id="ARBA00013064"/>
    </source>
</evidence>
<sequence length="259" mass="28440">MPSDFTDYHCHLLPALDDGAVDLRESLDMARTLSSFGFGTVHCTPHLIRGGYENDPARVVRAVQLMQRRLDDEGIPLRLVPGNEHYLDQYLPEMLHGALRSGDSRYLLVEVPFHAGPELLRPMVQTFAEHGLAPLIAHPERCTAFDPARAVGGVRGALSMVLGRDAEPQLEDSEIVELKRLGCRFQGNLGSFAGYYGYEVRERALLFLRHGLYSCVGSDGHSSEKLWEMLVAGFAAIESILGAGEALDLLRGARLANGS</sequence>
<name>A0ABS0YFV2_9BACT</name>
<dbReference type="PANTHER" id="PTHR39181:SF1">
    <property type="entry name" value="TYROSINE-PROTEIN PHOSPHATASE YWQE"/>
    <property type="match status" value="1"/>
</dbReference>
<evidence type="ECO:0000313" key="6">
    <source>
        <dbReference type="Proteomes" id="UP000614714"/>
    </source>
</evidence>
<comment type="caution">
    <text evidence="5">The sequence shown here is derived from an EMBL/GenBank/DDBJ whole genome shotgun (WGS) entry which is preliminary data.</text>
</comment>
<evidence type="ECO:0000256" key="1">
    <source>
        <dbReference type="ARBA" id="ARBA00005750"/>
    </source>
</evidence>
<proteinExistence type="inferred from homology"/>
<dbReference type="Pfam" id="PF19567">
    <property type="entry name" value="CpsB_CapC"/>
    <property type="match status" value="1"/>
</dbReference>
<dbReference type="Proteomes" id="UP000614714">
    <property type="component" value="Unassembled WGS sequence"/>
</dbReference>